<proteinExistence type="predicted"/>
<dbReference type="Proteomes" id="UP001523392">
    <property type="component" value="Unassembled WGS sequence"/>
</dbReference>
<accession>A0ABT1D5S8</accession>
<reference evidence="1 2" key="1">
    <citation type="submission" date="2021-12" db="EMBL/GenBank/DDBJ databases">
        <title>Siccirubricoccus leaddurans sp. nov., a high concentration Zn2+ tolerance bacterium.</title>
        <authorList>
            <person name="Cao Y."/>
        </authorList>
    </citation>
    <scope>NUCLEOTIDE SEQUENCE [LARGE SCALE GENOMIC DNA]</scope>
    <source>
        <strain evidence="1 2">KC 17139</strain>
    </source>
</reference>
<name>A0ABT1D5S8_9PROT</name>
<evidence type="ECO:0000313" key="2">
    <source>
        <dbReference type="Proteomes" id="UP001523392"/>
    </source>
</evidence>
<dbReference type="RefSeq" id="WP_252953914.1">
    <property type="nucleotide sequence ID" value="NZ_JAFIRR010000086.1"/>
</dbReference>
<comment type="caution">
    <text evidence="1">The sequence shown here is derived from an EMBL/GenBank/DDBJ whole genome shotgun (WGS) entry which is preliminary data.</text>
</comment>
<keyword evidence="2" id="KW-1185">Reference proteome</keyword>
<organism evidence="1 2">
    <name type="scientific">Siccirubricoccus soli</name>
    <dbReference type="NCBI Taxonomy" id="2899147"/>
    <lineage>
        <taxon>Bacteria</taxon>
        <taxon>Pseudomonadati</taxon>
        <taxon>Pseudomonadota</taxon>
        <taxon>Alphaproteobacteria</taxon>
        <taxon>Acetobacterales</taxon>
        <taxon>Roseomonadaceae</taxon>
        <taxon>Siccirubricoccus</taxon>
    </lineage>
</organism>
<protein>
    <submittedName>
        <fullName evidence="1">Uncharacterized protein</fullName>
    </submittedName>
</protein>
<gene>
    <name evidence="1" type="ORF">JYK14_14070</name>
</gene>
<evidence type="ECO:0000313" key="1">
    <source>
        <dbReference type="EMBL" id="MCO6417283.1"/>
    </source>
</evidence>
<dbReference type="EMBL" id="JAFIRR010000086">
    <property type="protein sequence ID" value="MCO6417283.1"/>
    <property type="molecule type" value="Genomic_DNA"/>
</dbReference>
<sequence length="51" mass="5399">MVTIPAVIAANPEACEAFMGAARRWHAPGMRPLFVIGRLPVDPETAGGKQP</sequence>